<evidence type="ECO:0000313" key="2">
    <source>
        <dbReference type="EMBL" id="ARN76971.1"/>
    </source>
</evidence>
<dbReference type="Proteomes" id="UP000193431">
    <property type="component" value="Chromosome"/>
</dbReference>
<name>A0A1W6MH93_9FLAO</name>
<sequence length="139" mass="16141">MKWNIFLSVCIAMFLISCEKDSSEKIKLLEGYWNIETVEMPDGSEKAFPFSNHMDYFEIKENTGMKYRVSPRYDGTFVNYGSPVPFKWKEKDGELLLKFADSSNAYQQTLKSVSKKELVLLHENGTLYTYTSYTPDAKQ</sequence>
<dbReference type="EMBL" id="CP019344">
    <property type="protein sequence ID" value="ARN76971.1"/>
    <property type="molecule type" value="Genomic_DNA"/>
</dbReference>
<reference evidence="2 3" key="1">
    <citation type="submission" date="2016-11" db="EMBL/GenBank/DDBJ databases">
        <title>Trade-off between light-utilization and light-protection in marine flavobacteria.</title>
        <authorList>
            <person name="Kumagai Y."/>
        </authorList>
    </citation>
    <scope>NUCLEOTIDE SEQUENCE [LARGE SCALE GENOMIC DNA]</scope>
    <source>
        <strain evidence="2 3">JCM 13191</strain>
    </source>
</reference>
<evidence type="ECO:0000259" key="1">
    <source>
        <dbReference type="Pfam" id="PF13648"/>
    </source>
</evidence>
<dbReference type="InterPro" id="IPR024311">
    <property type="entry name" value="Lipocalin-like"/>
</dbReference>
<dbReference type="STRING" id="331648.BST97_02560"/>
<proteinExistence type="predicted"/>
<dbReference type="PROSITE" id="PS51257">
    <property type="entry name" value="PROKAR_LIPOPROTEIN"/>
    <property type="match status" value="1"/>
</dbReference>
<dbReference type="AlphaFoldDB" id="A0A1W6MH93"/>
<dbReference type="OrthoDB" id="1143855at2"/>
<protein>
    <recommendedName>
        <fullName evidence="1">Lipocalin-like domain-containing protein</fullName>
    </recommendedName>
</protein>
<organism evidence="2 3">
    <name type="scientific">Nonlabens spongiae</name>
    <dbReference type="NCBI Taxonomy" id="331648"/>
    <lineage>
        <taxon>Bacteria</taxon>
        <taxon>Pseudomonadati</taxon>
        <taxon>Bacteroidota</taxon>
        <taxon>Flavobacteriia</taxon>
        <taxon>Flavobacteriales</taxon>
        <taxon>Flavobacteriaceae</taxon>
        <taxon>Nonlabens</taxon>
    </lineage>
</organism>
<gene>
    <name evidence="2" type="ORF">BST97_02560</name>
</gene>
<dbReference type="RefSeq" id="WP_085765772.1">
    <property type="nucleotide sequence ID" value="NZ_CP019344.1"/>
</dbReference>
<dbReference type="Pfam" id="PF13648">
    <property type="entry name" value="Lipocalin_4"/>
    <property type="match status" value="1"/>
</dbReference>
<evidence type="ECO:0000313" key="3">
    <source>
        <dbReference type="Proteomes" id="UP000193431"/>
    </source>
</evidence>
<feature type="domain" description="Lipocalin-like" evidence="1">
    <location>
        <begin position="29"/>
        <end position="120"/>
    </location>
</feature>
<accession>A0A1W6MH93</accession>
<keyword evidence="3" id="KW-1185">Reference proteome</keyword>